<dbReference type="SUPFAM" id="SSF53623">
    <property type="entry name" value="MurD-like peptide ligases, catalytic domain"/>
    <property type="match status" value="1"/>
</dbReference>
<evidence type="ECO:0000259" key="10">
    <source>
        <dbReference type="Pfam" id="PF02875"/>
    </source>
</evidence>
<dbReference type="HAMAP" id="MF_00208">
    <property type="entry name" value="MurE"/>
    <property type="match status" value="1"/>
</dbReference>
<keyword evidence="5 7" id="KW-0131">Cell cycle</keyword>
<dbReference type="Pfam" id="PF02875">
    <property type="entry name" value="Mur_ligase_C"/>
    <property type="match status" value="1"/>
</dbReference>
<evidence type="ECO:0000256" key="7">
    <source>
        <dbReference type="HAMAP-Rule" id="MF_00208"/>
    </source>
</evidence>
<dbReference type="InterPro" id="IPR004101">
    <property type="entry name" value="Mur_ligase_C"/>
</dbReference>
<feature type="binding site" evidence="7">
    <location>
        <position position="460"/>
    </location>
    <ligand>
        <name>meso-2,6-diaminopimelate</name>
        <dbReference type="ChEBI" id="CHEBI:57791"/>
    </ligand>
</feature>
<comment type="similarity">
    <text evidence="1 7">Belongs to the MurCDEF family. MurE subfamily.</text>
</comment>
<comment type="pathway">
    <text evidence="7 8">Cell wall biogenesis; peptidoglycan biosynthesis.</text>
</comment>
<feature type="binding site" evidence="7">
    <location>
        <position position="187"/>
    </location>
    <ligand>
        <name>UDP-N-acetyl-alpha-D-muramoyl-L-alanyl-D-glutamate</name>
        <dbReference type="ChEBI" id="CHEBI:83900"/>
    </ligand>
</feature>
<evidence type="ECO:0000256" key="4">
    <source>
        <dbReference type="ARBA" id="ARBA00022984"/>
    </source>
</evidence>
<dbReference type="InterPro" id="IPR000713">
    <property type="entry name" value="Mur_ligase_N"/>
</dbReference>
<evidence type="ECO:0000256" key="2">
    <source>
        <dbReference type="ARBA" id="ARBA00022618"/>
    </source>
</evidence>
<feature type="binding site" evidence="7">
    <location>
        <position position="456"/>
    </location>
    <ligand>
        <name>meso-2,6-diaminopimelate</name>
        <dbReference type="ChEBI" id="CHEBI:57791"/>
    </ligand>
</feature>
<keyword evidence="7" id="KW-0547">Nucleotide-binding</keyword>
<dbReference type="GO" id="GO:0000287">
    <property type="term" value="F:magnesium ion binding"/>
    <property type="evidence" value="ECO:0007669"/>
    <property type="project" value="UniProtKB-UniRule"/>
</dbReference>
<keyword evidence="2 7" id="KW-0132">Cell division</keyword>
<gene>
    <name evidence="7" type="primary">murE</name>
    <name evidence="12" type="ORF">GO620_010490</name>
</gene>
<dbReference type="GO" id="GO:0008765">
    <property type="term" value="F:UDP-N-acetylmuramoylalanyl-D-glutamate-2,6-diaminopimelate ligase activity"/>
    <property type="evidence" value="ECO:0007669"/>
    <property type="project" value="UniProtKB-UniRule"/>
</dbReference>
<dbReference type="SUPFAM" id="SSF53244">
    <property type="entry name" value="MurD-like peptide ligases, peptide-binding domain"/>
    <property type="match status" value="1"/>
</dbReference>
<keyword evidence="7" id="KW-0460">Magnesium</keyword>
<dbReference type="PANTHER" id="PTHR23135:SF4">
    <property type="entry name" value="UDP-N-ACETYLMURAMOYL-L-ALANYL-D-GLUTAMATE--2,6-DIAMINOPIMELATE LIGASE MURE HOMOLOG, CHLOROPLASTIC"/>
    <property type="match status" value="1"/>
</dbReference>
<comment type="PTM">
    <text evidence="7">Carboxylation is probably crucial for Mg(2+) binding and, consequently, for the gamma-phosphate positioning of ATP.</text>
</comment>
<evidence type="ECO:0000256" key="1">
    <source>
        <dbReference type="ARBA" id="ARBA00005898"/>
    </source>
</evidence>
<feature type="binding site" evidence="7">
    <location>
        <position position="181"/>
    </location>
    <ligand>
        <name>UDP-N-acetyl-alpha-D-muramoyl-L-alanyl-D-glutamate</name>
        <dbReference type="ChEBI" id="CHEBI:83900"/>
    </ligand>
</feature>
<dbReference type="PANTHER" id="PTHR23135">
    <property type="entry name" value="MUR LIGASE FAMILY MEMBER"/>
    <property type="match status" value="1"/>
</dbReference>
<feature type="binding site" evidence="7">
    <location>
        <begin position="112"/>
        <end position="118"/>
    </location>
    <ligand>
        <name>ATP</name>
        <dbReference type="ChEBI" id="CHEBI:30616"/>
    </ligand>
</feature>
<evidence type="ECO:0000256" key="6">
    <source>
        <dbReference type="ARBA" id="ARBA00023316"/>
    </source>
</evidence>
<feature type="domain" description="Mur ligase N-terminal catalytic" evidence="9">
    <location>
        <begin position="24"/>
        <end position="98"/>
    </location>
</feature>
<dbReference type="AlphaFoldDB" id="A0A6I4I3I8"/>
<keyword evidence="7" id="KW-0963">Cytoplasm</keyword>
<feature type="binding site" evidence="7">
    <location>
        <position position="379"/>
    </location>
    <ligand>
        <name>meso-2,6-diaminopimelate</name>
        <dbReference type="ChEBI" id="CHEBI:57791"/>
    </ligand>
</feature>
<dbReference type="Pfam" id="PF01225">
    <property type="entry name" value="Mur_ligase"/>
    <property type="match status" value="1"/>
</dbReference>
<dbReference type="NCBIfam" id="TIGR01085">
    <property type="entry name" value="murE"/>
    <property type="match status" value="1"/>
</dbReference>
<evidence type="ECO:0000256" key="3">
    <source>
        <dbReference type="ARBA" id="ARBA00022960"/>
    </source>
</evidence>
<dbReference type="GO" id="GO:0008360">
    <property type="term" value="P:regulation of cell shape"/>
    <property type="evidence" value="ECO:0007669"/>
    <property type="project" value="UniProtKB-KW"/>
</dbReference>
<dbReference type="GO" id="GO:0005524">
    <property type="term" value="F:ATP binding"/>
    <property type="evidence" value="ECO:0007669"/>
    <property type="project" value="UniProtKB-UniRule"/>
</dbReference>
<dbReference type="Gene3D" id="3.40.1190.10">
    <property type="entry name" value="Mur-like, catalytic domain"/>
    <property type="match status" value="1"/>
</dbReference>
<dbReference type="InterPro" id="IPR013221">
    <property type="entry name" value="Mur_ligase_cen"/>
</dbReference>
<feature type="binding site" evidence="7">
    <location>
        <begin position="154"/>
        <end position="155"/>
    </location>
    <ligand>
        <name>UDP-N-acetyl-alpha-D-muramoyl-L-alanyl-D-glutamate</name>
        <dbReference type="ChEBI" id="CHEBI:83900"/>
    </ligand>
</feature>
<evidence type="ECO:0000313" key="12">
    <source>
        <dbReference type="EMBL" id="QQL48611.1"/>
    </source>
</evidence>
<dbReference type="InterPro" id="IPR036615">
    <property type="entry name" value="Mur_ligase_C_dom_sf"/>
</dbReference>
<feature type="domain" description="Mur ligase central" evidence="11">
    <location>
        <begin position="110"/>
        <end position="306"/>
    </location>
</feature>
<dbReference type="NCBIfam" id="NF001126">
    <property type="entry name" value="PRK00139.1-4"/>
    <property type="match status" value="1"/>
</dbReference>
<keyword evidence="7 12" id="KW-0436">Ligase</keyword>
<protein>
    <recommendedName>
        <fullName evidence="7">UDP-N-acetylmuramoyl-L-alanyl-D-glutamate--2,6-diaminopimelate ligase</fullName>
        <ecNumber evidence="7">6.3.2.13</ecNumber>
    </recommendedName>
    <alternativeName>
        <fullName evidence="7">Meso-A2pm-adding enzyme</fullName>
    </alternativeName>
    <alternativeName>
        <fullName evidence="7">Meso-diaminopimelate-adding enzyme</fullName>
    </alternativeName>
    <alternativeName>
        <fullName evidence="7">UDP-MurNAc-L-Ala-D-Glu:meso-diaminopimelate ligase</fullName>
    </alternativeName>
    <alternativeName>
        <fullName evidence="7">UDP-MurNAc-tripeptide synthetase</fullName>
    </alternativeName>
    <alternativeName>
        <fullName evidence="7">UDP-N-acetylmuramyl-tripeptide synthetase</fullName>
    </alternativeName>
</protein>
<keyword evidence="6 7" id="KW-0961">Cell wall biogenesis/degradation</keyword>
<feature type="binding site" evidence="7">
    <location>
        <position position="189"/>
    </location>
    <ligand>
        <name>UDP-N-acetyl-alpha-D-muramoyl-L-alanyl-D-glutamate</name>
        <dbReference type="ChEBI" id="CHEBI:83900"/>
    </ligand>
</feature>
<sequence>MKNLSDILDGIAFTELQGGADVQITGITADSRKVVPGTLFVAVKGTLVDGHKFIDQAINDGAVAIVCEDLPGHTANAAEFLMVADSAEALGKLSSNFYDNPSAKLKLVGVTGTNGKTTVATLLYKLFTDLGYKCGLVSTVENQIAGKIIPSTHTTPDPVALNGLIADMVNAGCDYCFMEVSSHAVAQHRISGLQFSGGIFTNLTHDHLDYHKTFDNYLKAKKAFFDGLPKNAFALTNLDDKNGSVMLQNTRAHKKSYALKTMADFKVRILENQFNGLLLNIDSEEVWFKMVGAFNAYNLLAVYAAAMLLDQDKAKTLTSLSKLSGAEGRFDYVVSPNKIIGIVDYAHTPDAVQNVLSTIKDVKSGNEKVITIIGCGGDRDKTKRPVMAKTACDWSDKVILTSDNPRSEDPAQIIKDMEAGVDPSNQRKTISIVDRREAIKTAVHLANPGDIILLAGKGHEKYQEIKGVKTHFDDKEELLEQFKTLS</sequence>
<reference evidence="12 13" key="1">
    <citation type="submission" date="2020-12" db="EMBL/GenBank/DDBJ databases">
        <title>HMF7856_wgs.fasta genome submission.</title>
        <authorList>
            <person name="Kang H."/>
            <person name="Kim H."/>
            <person name="Joh K."/>
        </authorList>
    </citation>
    <scope>NUCLEOTIDE SEQUENCE [LARGE SCALE GENOMIC DNA]</scope>
    <source>
        <strain evidence="12 13">HMF7856</strain>
    </source>
</reference>
<dbReference type="Gene3D" id="3.90.190.20">
    <property type="entry name" value="Mur ligase, C-terminal domain"/>
    <property type="match status" value="1"/>
</dbReference>
<evidence type="ECO:0000256" key="5">
    <source>
        <dbReference type="ARBA" id="ARBA00023306"/>
    </source>
</evidence>
<comment type="function">
    <text evidence="7">Catalyzes the addition of meso-diaminopimelic acid to the nucleotide precursor UDP-N-acetylmuramoyl-L-alanyl-D-glutamate (UMAG) in the biosynthesis of bacterial cell-wall peptidoglycan.</text>
</comment>
<evidence type="ECO:0000259" key="9">
    <source>
        <dbReference type="Pfam" id="PF01225"/>
    </source>
</evidence>
<feature type="short sequence motif" description="Meso-diaminopimelate recognition motif" evidence="7">
    <location>
        <begin position="403"/>
        <end position="406"/>
    </location>
</feature>
<dbReference type="InterPro" id="IPR035911">
    <property type="entry name" value="MurE/MurF_N"/>
</dbReference>
<dbReference type="InterPro" id="IPR036565">
    <property type="entry name" value="Mur-like_cat_sf"/>
</dbReference>
<feature type="binding site" evidence="7">
    <location>
        <position position="31"/>
    </location>
    <ligand>
        <name>UDP-N-acetyl-alpha-D-muramoyl-L-alanyl-D-glutamate</name>
        <dbReference type="ChEBI" id="CHEBI:83900"/>
    </ligand>
</feature>
<dbReference type="GO" id="GO:0009252">
    <property type="term" value="P:peptidoglycan biosynthetic process"/>
    <property type="evidence" value="ECO:0007669"/>
    <property type="project" value="UniProtKB-UniRule"/>
</dbReference>
<comment type="cofactor">
    <cofactor evidence="7">
        <name>Mg(2+)</name>
        <dbReference type="ChEBI" id="CHEBI:18420"/>
    </cofactor>
</comment>
<feature type="domain" description="Mur ligase C-terminal" evidence="10">
    <location>
        <begin position="328"/>
        <end position="458"/>
    </location>
</feature>
<dbReference type="GO" id="GO:0051301">
    <property type="term" value="P:cell division"/>
    <property type="evidence" value="ECO:0007669"/>
    <property type="project" value="UniProtKB-KW"/>
</dbReference>
<dbReference type="UniPathway" id="UPA00219"/>
<feature type="binding site" evidence="7">
    <location>
        <begin position="403"/>
        <end position="406"/>
    </location>
    <ligand>
        <name>meso-2,6-diaminopimelate</name>
        <dbReference type="ChEBI" id="CHEBI:57791"/>
    </ligand>
</feature>
<dbReference type="Proteomes" id="UP000429232">
    <property type="component" value="Chromosome"/>
</dbReference>
<dbReference type="GO" id="GO:0005737">
    <property type="term" value="C:cytoplasm"/>
    <property type="evidence" value="ECO:0007669"/>
    <property type="project" value="UniProtKB-SubCell"/>
</dbReference>
<dbReference type="EC" id="6.3.2.13" evidence="7"/>
<comment type="subcellular location">
    <subcellularLocation>
        <location evidence="7 8">Cytoplasm</location>
    </subcellularLocation>
</comment>
<name>A0A6I4I3I8_9SPHI</name>
<organism evidence="12 13">
    <name type="scientific">Mucilaginibacter ginkgonis</name>
    <dbReference type="NCBI Taxonomy" id="2682091"/>
    <lineage>
        <taxon>Bacteria</taxon>
        <taxon>Pseudomonadati</taxon>
        <taxon>Bacteroidota</taxon>
        <taxon>Sphingobacteriia</taxon>
        <taxon>Sphingobacteriales</taxon>
        <taxon>Sphingobacteriaceae</taxon>
        <taxon>Mucilaginibacter</taxon>
    </lineage>
</organism>
<dbReference type="InterPro" id="IPR005761">
    <property type="entry name" value="UDP-N-AcMur-Glu-dNH2Pim_ligase"/>
</dbReference>
<comment type="catalytic activity">
    <reaction evidence="7">
        <text>UDP-N-acetyl-alpha-D-muramoyl-L-alanyl-D-glutamate + meso-2,6-diaminopimelate + ATP = UDP-N-acetyl-alpha-D-muramoyl-L-alanyl-gamma-D-glutamyl-meso-2,6-diaminopimelate + ADP + phosphate + H(+)</text>
        <dbReference type="Rhea" id="RHEA:23676"/>
        <dbReference type="ChEBI" id="CHEBI:15378"/>
        <dbReference type="ChEBI" id="CHEBI:30616"/>
        <dbReference type="ChEBI" id="CHEBI:43474"/>
        <dbReference type="ChEBI" id="CHEBI:57791"/>
        <dbReference type="ChEBI" id="CHEBI:83900"/>
        <dbReference type="ChEBI" id="CHEBI:83905"/>
        <dbReference type="ChEBI" id="CHEBI:456216"/>
        <dbReference type="EC" id="6.3.2.13"/>
    </reaction>
</comment>
<comment type="caution">
    <text evidence="7">Lacks conserved residue(s) required for the propagation of feature annotation.</text>
</comment>
<keyword evidence="4 7" id="KW-0573">Peptidoglycan synthesis</keyword>
<dbReference type="SUPFAM" id="SSF63418">
    <property type="entry name" value="MurE/MurF N-terminal domain"/>
    <property type="match status" value="1"/>
</dbReference>
<evidence type="ECO:0000259" key="11">
    <source>
        <dbReference type="Pfam" id="PF08245"/>
    </source>
</evidence>
<dbReference type="Gene3D" id="3.40.1390.10">
    <property type="entry name" value="MurE/MurF, N-terminal domain"/>
    <property type="match status" value="1"/>
</dbReference>
<keyword evidence="3 7" id="KW-0133">Cell shape</keyword>
<dbReference type="Pfam" id="PF08245">
    <property type="entry name" value="Mur_ligase_M"/>
    <property type="match status" value="1"/>
</dbReference>
<dbReference type="EMBL" id="CP066775">
    <property type="protein sequence ID" value="QQL48611.1"/>
    <property type="molecule type" value="Genomic_DNA"/>
</dbReference>
<feature type="modified residue" description="N6-carboxylysine" evidence="7">
    <location>
        <position position="221"/>
    </location>
</feature>
<keyword evidence="13" id="KW-1185">Reference proteome</keyword>
<dbReference type="RefSeq" id="WP_157525263.1">
    <property type="nucleotide sequence ID" value="NZ_CP066775.1"/>
</dbReference>
<accession>A0A6I4I3I8</accession>
<keyword evidence="7" id="KW-0067">ATP-binding</keyword>
<proteinExistence type="inferred from homology"/>
<dbReference type="KEGG" id="mgik:GO620_010490"/>
<evidence type="ECO:0000313" key="13">
    <source>
        <dbReference type="Proteomes" id="UP000429232"/>
    </source>
</evidence>
<dbReference type="GO" id="GO:0071555">
    <property type="term" value="P:cell wall organization"/>
    <property type="evidence" value="ECO:0007669"/>
    <property type="project" value="UniProtKB-KW"/>
</dbReference>
<evidence type="ECO:0000256" key="8">
    <source>
        <dbReference type="RuleBase" id="RU004135"/>
    </source>
</evidence>